<dbReference type="Proteomes" id="UP001144978">
    <property type="component" value="Unassembled WGS sequence"/>
</dbReference>
<gene>
    <name evidence="1" type="ORF">NUW54_g4534</name>
</gene>
<evidence type="ECO:0000313" key="1">
    <source>
        <dbReference type="EMBL" id="KAJ3005006.1"/>
    </source>
</evidence>
<accession>A0ACC1PYP7</accession>
<protein>
    <submittedName>
        <fullName evidence="1">Uncharacterized protein</fullName>
    </submittedName>
</protein>
<proteinExistence type="predicted"/>
<comment type="caution">
    <text evidence="1">The sequence shown here is derived from an EMBL/GenBank/DDBJ whole genome shotgun (WGS) entry which is preliminary data.</text>
</comment>
<dbReference type="EMBL" id="JANSHE010001047">
    <property type="protein sequence ID" value="KAJ3005006.1"/>
    <property type="molecule type" value="Genomic_DNA"/>
</dbReference>
<organism evidence="1 2">
    <name type="scientific">Trametes sanguinea</name>
    <dbReference type="NCBI Taxonomy" id="158606"/>
    <lineage>
        <taxon>Eukaryota</taxon>
        <taxon>Fungi</taxon>
        <taxon>Dikarya</taxon>
        <taxon>Basidiomycota</taxon>
        <taxon>Agaricomycotina</taxon>
        <taxon>Agaricomycetes</taxon>
        <taxon>Polyporales</taxon>
        <taxon>Polyporaceae</taxon>
        <taxon>Trametes</taxon>
    </lineage>
</organism>
<reference evidence="1" key="1">
    <citation type="submission" date="2022-08" db="EMBL/GenBank/DDBJ databases">
        <title>Genome Sequence of Pycnoporus sanguineus.</title>
        <authorList>
            <person name="Buettner E."/>
        </authorList>
    </citation>
    <scope>NUCLEOTIDE SEQUENCE</scope>
    <source>
        <strain evidence="1">CG-C14</strain>
    </source>
</reference>
<keyword evidence="2" id="KW-1185">Reference proteome</keyword>
<sequence>MVADEWGWSAHRLANRHRVELIRSAPDGRPTCCSAGSESASQGSSTRYKGRTALPKTLDTLFACPALLRREMTVSTNQYTWLITGCSRGIGLGLTRKLLEDPANFIIATCRNPEKAVALEALKESAKGTLHIVKLDVDDLDGIRNSVKEVSEILGDRGLDYLVNNAAVNQKIDTAFSMDVEGWGAVFKTNVVAPALLGQVYLPLIEKSNKKTIVNVSSSLGAFGYGYGELWASYAITKTGLNMLVGFAFMIAFDRPGNHEYSGQTYKQRAERPDLMVVCLCPGWVKTDLGTDDAPLDLEDSVSAVAKVLTSLKPEDNGRLVNYKHEVVPWPNHSNNVPTAKRQCTTAGEQNFQRSYSYTDAVLLHSRCSDPIIIHVAYVRISSVEAAPSISLDKQNLLLAESGQSRTSLGASDSRKSIVRNCAHVALSPPMQYVQRARAQGRNTITTKRKVQSELFVKPPILFLSREIGPDHICLPRSSVSSRHISCSDCCTRGGQRNIVASLSDGRDLRRRTNYSFSQQDAWAFMSIRMLGSRNQHIKHVFKDDMEALIYVLLYCALLYLPHGLDAIDLTSFHKEFFEDRHVAGDLELGAKGKVANAVARHMTRPIQFGSAAFKEWLDTILNYHTPNRRLLGIGEMWQPEILDSYWSRFLETHALESNDKTIHRLIKRDRYDSESPYSEPVPSPSSHCSQPSVASVPSGAVAADAGRR</sequence>
<name>A0ACC1PYP7_9APHY</name>
<evidence type="ECO:0000313" key="2">
    <source>
        <dbReference type="Proteomes" id="UP001144978"/>
    </source>
</evidence>